<dbReference type="EMBL" id="BLKM01000808">
    <property type="protein sequence ID" value="GFG38716.1"/>
    <property type="molecule type" value="Genomic_DNA"/>
</dbReference>
<keyword evidence="4" id="KW-1003">Cell membrane</keyword>
<keyword evidence="13" id="KW-1185">Reference proteome</keyword>
<dbReference type="GO" id="GO:0005886">
    <property type="term" value="C:plasma membrane"/>
    <property type="evidence" value="ECO:0007669"/>
    <property type="project" value="UniProtKB-SubCell"/>
</dbReference>
<evidence type="ECO:0000256" key="2">
    <source>
        <dbReference type="ARBA" id="ARBA00006513"/>
    </source>
</evidence>
<proteinExistence type="inferred from homology"/>
<evidence type="ECO:0000256" key="7">
    <source>
        <dbReference type="ARBA" id="ARBA00022989"/>
    </source>
</evidence>
<comment type="subcellular location">
    <subcellularLocation>
        <location evidence="1">Cell membrane</location>
        <topology evidence="1">Multi-pass membrane protein</topology>
    </subcellularLocation>
</comment>
<dbReference type="Proteomes" id="UP000502823">
    <property type="component" value="Unassembled WGS sequence"/>
</dbReference>
<evidence type="ECO:0000256" key="8">
    <source>
        <dbReference type="ARBA" id="ARBA00023065"/>
    </source>
</evidence>
<comment type="similarity">
    <text evidence="2">Belongs to the otopetrin family.</text>
</comment>
<dbReference type="GO" id="GO:0015252">
    <property type="term" value="F:proton channel activity"/>
    <property type="evidence" value="ECO:0007669"/>
    <property type="project" value="InterPro"/>
</dbReference>
<comment type="caution">
    <text evidence="12">The sequence shown here is derived from an EMBL/GenBank/DDBJ whole genome shotgun (WGS) entry which is preliminary data.</text>
</comment>
<dbReference type="OrthoDB" id="6429739at2759"/>
<evidence type="ECO:0000256" key="6">
    <source>
        <dbReference type="ARBA" id="ARBA00022781"/>
    </source>
</evidence>
<evidence type="ECO:0000313" key="13">
    <source>
        <dbReference type="Proteomes" id="UP000502823"/>
    </source>
</evidence>
<sequence length="183" mass="20959">MGLTVNAISELILLLLMTVAVILAYRKLTQLDVNSHPISLLDDLLLFFCIPAFFLYGIFSIVPAMLKNNGLSIAITLLQVVQVLLQTPFIIDGLRRCSNTRQLRLAKPGRELVTFLVVCNVAMWITETFEIKSHDRRDDRYDVYGKVLWTMLSHMTVPLTMFYRFHSSVCLADIWKSAYERGE</sequence>
<feature type="transmembrane region" description="Helical" evidence="11">
    <location>
        <begin position="45"/>
        <end position="65"/>
    </location>
</feature>
<dbReference type="PANTHER" id="PTHR21522">
    <property type="entry name" value="PROTON CHANNEL OTOP"/>
    <property type="match status" value="1"/>
</dbReference>
<protein>
    <submittedName>
        <fullName evidence="12">Uncharacterized protein</fullName>
    </submittedName>
</protein>
<gene>
    <name evidence="12" type="ORF">Cfor_00328</name>
</gene>
<dbReference type="InParanoid" id="A0A6L2Q1U5"/>
<keyword evidence="3" id="KW-0813">Transport</keyword>
<keyword evidence="5 11" id="KW-0812">Transmembrane</keyword>
<name>A0A6L2Q1U5_COPFO</name>
<keyword evidence="10" id="KW-0407">Ion channel</keyword>
<evidence type="ECO:0000313" key="12">
    <source>
        <dbReference type="EMBL" id="GFG38716.1"/>
    </source>
</evidence>
<evidence type="ECO:0000256" key="3">
    <source>
        <dbReference type="ARBA" id="ARBA00022448"/>
    </source>
</evidence>
<organism evidence="12 13">
    <name type="scientific">Coptotermes formosanus</name>
    <name type="common">Formosan subterranean termite</name>
    <dbReference type="NCBI Taxonomy" id="36987"/>
    <lineage>
        <taxon>Eukaryota</taxon>
        <taxon>Metazoa</taxon>
        <taxon>Ecdysozoa</taxon>
        <taxon>Arthropoda</taxon>
        <taxon>Hexapoda</taxon>
        <taxon>Insecta</taxon>
        <taxon>Pterygota</taxon>
        <taxon>Neoptera</taxon>
        <taxon>Polyneoptera</taxon>
        <taxon>Dictyoptera</taxon>
        <taxon>Blattodea</taxon>
        <taxon>Blattoidea</taxon>
        <taxon>Termitoidae</taxon>
        <taxon>Rhinotermitidae</taxon>
        <taxon>Coptotermes</taxon>
    </lineage>
</organism>
<evidence type="ECO:0000256" key="5">
    <source>
        <dbReference type="ARBA" id="ARBA00022692"/>
    </source>
</evidence>
<dbReference type="Pfam" id="PF03189">
    <property type="entry name" value="Otopetrin"/>
    <property type="match status" value="1"/>
</dbReference>
<evidence type="ECO:0000256" key="4">
    <source>
        <dbReference type="ARBA" id="ARBA00022475"/>
    </source>
</evidence>
<dbReference type="InterPro" id="IPR004878">
    <property type="entry name" value="Otopetrin"/>
</dbReference>
<feature type="transmembrane region" description="Helical" evidence="11">
    <location>
        <begin position="6"/>
        <end position="25"/>
    </location>
</feature>
<dbReference type="AlphaFoldDB" id="A0A6L2Q1U5"/>
<accession>A0A6L2Q1U5</accession>
<evidence type="ECO:0000256" key="11">
    <source>
        <dbReference type="SAM" id="Phobius"/>
    </source>
</evidence>
<dbReference type="PANTHER" id="PTHR21522:SF58">
    <property type="entry name" value="AGAP000074-PA"/>
    <property type="match status" value="1"/>
</dbReference>
<evidence type="ECO:0000256" key="1">
    <source>
        <dbReference type="ARBA" id="ARBA00004651"/>
    </source>
</evidence>
<keyword evidence="9 11" id="KW-0472">Membrane</keyword>
<evidence type="ECO:0000256" key="10">
    <source>
        <dbReference type="ARBA" id="ARBA00023303"/>
    </source>
</evidence>
<keyword evidence="7 11" id="KW-1133">Transmembrane helix</keyword>
<keyword evidence="8" id="KW-0406">Ion transport</keyword>
<keyword evidence="6" id="KW-0375">Hydrogen ion transport</keyword>
<reference evidence="13" key="1">
    <citation type="submission" date="2020-01" db="EMBL/GenBank/DDBJ databases">
        <title>Draft genome sequence of the Termite Coptotermes fromosanus.</title>
        <authorList>
            <person name="Itakura S."/>
            <person name="Yosikawa Y."/>
            <person name="Umezawa K."/>
        </authorList>
    </citation>
    <scope>NUCLEOTIDE SEQUENCE [LARGE SCALE GENOMIC DNA]</scope>
</reference>
<evidence type="ECO:0000256" key="9">
    <source>
        <dbReference type="ARBA" id="ARBA00023136"/>
    </source>
</evidence>